<evidence type="ECO:0000313" key="9">
    <source>
        <dbReference type="EMBL" id="KAG5183781.1"/>
    </source>
</evidence>
<dbReference type="PROSITE" id="PS50067">
    <property type="entry name" value="KINESIN_MOTOR_2"/>
    <property type="match status" value="1"/>
</dbReference>
<evidence type="ECO:0000256" key="1">
    <source>
        <dbReference type="ARBA" id="ARBA00022741"/>
    </source>
</evidence>
<evidence type="ECO:0000259" key="8">
    <source>
        <dbReference type="PROSITE" id="PS50067"/>
    </source>
</evidence>
<dbReference type="GO" id="GO:0005874">
    <property type="term" value="C:microtubule"/>
    <property type="evidence" value="ECO:0007669"/>
    <property type="project" value="UniProtKB-KW"/>
</dbReference>
<keyword evidence="3" id="KW-0175">Coiled coil</keyword>
<dbReference type="EMBL" id="JAFCMP010000190">
    <property type="protein sequence ID" value="KAG5183781.1"/>
    <property type="molecule type" value="Genomic_DNA"/>
</dbReference>
<dbReference type="AlphaFoldDB" id="A0A835YYJ9"/>
<feature type="region of interest" description="Disordered" evidence="7">
    <location>
        <begin position="1"/>
        <end position="63"/>
    </location>
</feature>
<comment type="similarity">
    <text evidence="5 6">Belongs to the TRAFAC class myosin-kinesin ATPase superfamily. Kinesin family.</text>
</comment>
<evidence type="ECO:0000313" key="10">
    <source>
        <dbReference type="Proteomes" id="UP000664859"/>
    </source>
</evidence>
<organism evidence="9 10">
    <name type="scientific">Tribonema minus</name>
    <dbReference type="NCBI Taxonomy" id="303371"/>
    <lineage>
        <taxon>Eukaryota</taxon>
        <taxon>Sar</taxon>
        <taxon>Stramenopiles</taxon>
        <taxon>Ochrophyta</taxon>
        <taxon>PX clade</taxon>
        <taxon>Xanthophyceae</taxon>
        <taxon>Tribonematales</taxon>
        <taxon>Tribonemataceae</taxon>
        <taxon>Tribonema</taxon>
    </lineage>
</organism>
<keyword evidence="6" id="KW-0493">Microtubule</keyword>
<dbReference type="SMART" id="SM00129">
    <property type="entry name" value="KISc"/>
    <property type="match status" value="1"/>
</dbReference>
<evidence type="ECO:0000256" key="5">
    <source>
        <dbReference type="PROSITE-ProRule" id="PRU00283"/>
    </source>
</evidence>
<evidence type="ECO:0000256" key="4">
    <source>
        <dbReference type="ARBA" id="ARBA00023175"/>
    </source>
</evidence>
<keyword evidence="10" id="KW-1185">Reference proteome</keyword>
<dbReference type="InterPro" id="IPR027417">
    <property type="entry name" value="P-loop_NTPase"/>
</dbReference>
<feature type="compositionally biased region" description="Low complexity" evidence="7">
    <location>
        <begin position="11"/>
        <end position="36"/>
    </location>
</feature>
<dbReference type="InterPro" id="IPR036961">
    <property type="entry name" value="Kinesin_motor_dom_sf"/>
</dbReference>
<dbReference type="GO" id="GO:0007018">
    <property type="term" value="P:microtubule-based movement"/>
    <property type="evidence" value="ECO:0007669"/>
    <property type="project" value="InterPro"/>
</dbReference>
<keyword evidence="9" id="KW-0378">Hydrolase</keyword>
<protein>
    <recommendedName>
        <fullName evidence="6">Kinesin-like protein</fullName>
    </recommendedName>
</protein>
<dbReference type="PANTHER" id="PTHR47968:SF75">
    <property type="entry name" value="CENTROMERE-ASSOCIATED PROTEIN E"/>
    <property type="match status" value="1"/>
</dbReference>
<keyword evidence="1 5" id="KW-0547">Nucleotide-binding</keyword>
<dbReference type="GO" id="GO:0005524">
    <property type="term" value="F:ATP binding"/>
    <property type="evidence" value="ECO:0007669"/>
    <property type="project" value="UniProtKB-UniRule"/>
</dbReference>
<reference evidence="9" key="1">
    <citation type="submission" date="2021-02" db="EMBL/GenBank/DDBJ databases">
        <title>First Annotated Genome of the Yellow-green Alga Tribonema minus.</title>
        <authorList>
            <person name="Mahan K.M."/>
        </authorList>
    </citation>
    <scope>NUCLEOTIDE SEQUENCE</scope>
    <source>
        <strain evidence="9">UTEX B ZZ1240</strain>
    </source>
</reference>
<dbReference type="GO" id="GO:0016787">
    <property type="term" value="F:hydrolase activity"/>
    <property type="evidence" value="ECO:0007669"/>
    <property type="project" value="UniProtKB-KW"/>
</dbReference>
<dbReference type="Pfam" id="PF00225">
    <property type="entry name" value="Kinesin"/>
    <property type="match status" value="1"/>
</dbReference>
<evidence type="ECO:0000256" key="2">
    <source>
        <dbReference type="ARBA" id="ARBA00022840"/>
    </source>
</evidence>
<feature type="binding site" evidence="5">
    <location>
        <begin position="155"/>
        <end position="162"/>
    </location>
    <ligand>
        <name>ATP</name>
        <dbReference type="ChEBI" id="CHEBI:30616"/>
    </ligand>
</feature>
<name>A0A835YYJ9_9STRA</name>
<feature type="compositionally biased region" description="Polar residues" evidence="7">
    <location>
        <begin position="37"/>
        <end position="62"/>
    </location>
</feature>
<dbReference type="InterPro" id="IPR019821">
    <property type="entry name" value="Kinesin_motor_CS"/>
</dbReference>
<evidence type="ECO:0000256" key="6">
    <source>
        <dbReference type="RuleBase" id="RU000394"/>
    </source>
</evidence>
<sequence>MLKSLVPPRLPARTPTATPSPASQRRGSGGSASVASNNTFSDATPLNSSTAGGRRSSNSVERSIQVCVRIRPLNHREMQMQGHDRPSWRWDNDKIVQNVVPGTEKTSNNTAQLAGFEFDHLFYPDSLTQDIYEKAVKGVVLRTMEGYHGSVLAYGQTSTGKTFTMGGVGTQPGVIPLAVEECFGYVAIYNEQINDLLCPASTNVRIVSDKRDGVAVVGNKSEVVISPQQVYALISAGEAQRHIGATDANKNSSRSHTIFRMTIESRARDGGSGKQRSRVSTLSLVDLAGSESAKLSNTRGERQLEGAFINRSLLTLGHIIYKLTEEDRSGRANEDFQKHLPYRDSKLTRLLQPSLGGNAQIAIICTVSPAAANVEETRNTLKFASRAKRMRNTARVSQP</sequence>
<proteinExistence type="inferred from homology"/>
<dbReference type="PANTHER" id="PTHR47968">
    <property type="entry name" value="CENTROMERE PROTEIN E"/>
    <property type="match status" value="1"/>
</dbReference>
<accession>A0A835YYJ9</accession>
<dbReference type="PROSITE" id="PS00411">
    <property type="entry name" value="KINESIN_MOTOR_1"/>
    <property type="match status" value="1"/>
</dbReference>
<keyword evidence="4 5" id="KW-0505">Motor protein</keyword>
<feature type="domain" description="Kinesin motor" evidence="8">
    <location>
        <begin position="63"/>
        <end position="390"/>
    </location>
</feature>
<dbReference type="OrthoDB" id="3176171at2759"/>
<evidence type="ECO:0000256" key="7">
    <source>
        <dbReference type="SAM" id="MobiDB-lite"/>
    </source>
</evidence>
<dbReference type="SUPFAM" id="SSF52540">
    <property type="entry name" value="P-loop containing nucleoside triphosphate hydrolases"/>
    <property type="match status" value="1"/>
</dbReference>
<comment type="caution">
    <text evidence="9">The sequence shown here is derived from an EMBL/GenBank/DDBJ whole genome shotgun (WGS) entry which is preliminary data.</text>
</comment>
<keyword evidence="2 5" id="KW-0067">ATP-binding</keyword>
<dbReference type="GO" id="GO:0003777">
    <property type="term" value="F:microtubule motor activity"/>
    <property type="evidence" value="ECO:0007669"/>
    <property type="project" value="InterPro"/>
</dbReference>
<evidence type="ECO:0000256" key="3">
    <source>
        <dbReference type="ARBA" id="ARBA00023054"/>
    </source>
</evidence>
<dbReference type="Gene3D" id="3.40.850.10">
    <property type="entry name" value="Kinesin motor domain"/>
    <property type="match status" value="1"/>
</dbReference>
<dbReference type="GO" id="GO:0008017">
    <property type="term" value="F:microtubule binding"/>
    <property type="evidence" value="ECO:0007669"/>
    <property type="project" value="InterPro"/>
</dbReference>
<dbReference type="PRINTS" id="PR00380">
    <property type="entry name" value="KINESINHEAVY"/>
</dbReference>
<gene>
    <name evidence="9" type="ORF">JKP88DRAFT_316296</name>
</gene>
<dbReference type="InterPro" id="IPR001752">
    <property type="entry name" value="Kinesin_motor_dom"/>
</dbReference>
<dbReference type="InterPro" id="IPR027640">
    <property type="entry name" value="Kinesin-like_fam"/>
</dbReference>
<dbReference type="Proteomes" id="UP000664859">
    <property type="component" value="Unassembled WGS sequence"/>
</dbReference>